<dbReference type="RefSeq" id="YP_009802046.1">
    <property type="nucleotide sequence ID" value="NC_047977.1"/>
</dbReference>
<name>A0A2U8UUI2_9CAUD</name>
<protein>
    <submittedName>
        <fullName evidence="1">Uncharacterized protein</fullName>
    </submittedName>
</protein>
<evidence type="ECO:0000313" key="1">
    <source>
        <dbReference type="EMBL" id="AWN07779.1"/>
    </source>
</evidence>
<dbReference type="GeneID" id="54992575"/>
<evidence type="ECO:0000313" key="2">
    <source>
        <dbReference type="Proteomes" id="UP000247284"/>
    </source>
</evidence>
<gene>
    <name evidence="1" type="primary">108</name>
    <name evidence="1" type="ORF">PBI_HENDRIX_108</name>
</gene>
<sequence>MRCAYQHVVHRGVEGEHPCRNGAKAGHRYCHRHLLEERQEIERMYPAVWIAAQYIPYEGYSEPEAVFLTEEEGDQWLEKLSKREQGYYDLIKLTWRGETDVPDTK</sequence>
<proteinExistence type="predicted"/>
<dbReference type="Proteomes" id="UP000247284">
    <property type="component" value="Segment"/>
</dbReference>
<accession>A0A2U8UUI2</accession>
<organism evidence="1 2">
    <name type="scientific">Microbacterium phage Hendrix</name>
    <dbReference type="NCBI Taxonomy" id="2182341"/>
    <lineage>
        <taxon>Viruses</taxon>
        <taxon>Duplodnaviria</taxon>
        <taxon>Heunggongvirae</taxon>
        <taxon>Uroviricota</taxon>
        <taxon>Caudoviricetes</taxon>
        <taxon>Rogerhendrixvirus</taxon>
        <taxon>Rogerhendrixvirus hendrix</taxon>
    </lineage>
</organism>
<keyword evidence="2" id="KW-1185">Reference proteome</keyword>
<reference evidence="2" key="1">
    <citation type="submission" date="2018-04" db="EMBL/GenBank/DDBJ databases">
        <authorList>
            <person name="Go L.Y."/>
            <person name="Mitchell J.A."/>
        </authorList>
    </citation>
    <scope>NUCLEOTIDE SEQUENCE [LARGE SCALE GENOMIC DNA]</scope>
</reference>
<dbReference type="KEGG" id="vg:54992575"/>
<dbReference type="EMBL" id="MH183162">
    <property type="protein sequence ID" value="AWN07779.1"/>
    <property type="molecule type" value="Genomic_DNA"/>
</dbReference>